<organism evidence="1 2">
    <name type="scientific">Paramuribaculum intestinale</name>
    <dbReference type="NCBI Taxonomy" id="2094151"/>
    <lineage>
        <taxon>Bacteria</taxon>
        <taxon>Pseudomonadati</taxon>
        <taxon>Bacteroidota</taxon>
        <taxon>Bacteroidia</taxon>
        <taxon>Bacteroidales</taxon>
        <taxon>Muribaculaceae</taxon>
        <taxon>Paramuribaculum</taxon>
    </lineage>
</organism>
<dbReference type="AlphaFoldDB" id="A0A2V1IVB7"/>
<protein>
    <recommendedName>
        <fullName evidence="3">DUF3791 domain-containing protein</fullName>
    </recommendedName>
</protein>
<reference evidence="2" key="1">
    <citation type="submission" date="2018-02" db="EMBL/GenBank/DDBJ databases">
        <authorList>
            <person name="Clavel T."/>
            <person name="Strowig T."/>
        </authorList>
    </citation>
    <scope>NUCLEOTIDE SEQUENCE [LARGE SCALE GENOMIC DNA]</scope>
    <source>
        <strain evidence="2">DSM 100764</strain>
    </source>
</reference>
<gene>
    <name evidence="1" type="ORF">C5O25_09605</name>
</gene>
<dbReference type="RefSeq" id="WP_107036528.1">
    <property type="nucleotide sequence ID" value="NZ_CAPBBI010000022.1"/>
</dbReference>
<sequence>MKQTDNNFEFLVEYITAKVVEWMMKDQGIGLEEALVQFHNTETFEKLCGYKTALYIESPACVYETFLDEFRQGTIRNLTD</sequence>
<keyword evidence="2" id="KW-1185">Reference proteome</keyword>
<proteinExistence type="predicted"/>
<accession>A0A2V1IVB7</accession>
<name>A0A2V1IVB7_9BACT</name>
<comment type="caution">
    <text evidence="1">The sequence shown here is derived from an EMBL/GenBank/DDBJ whole genome shotgun (WGS) entry which is preliminary data.</text>
</comment>
<evidence type="ECO:0000313" key="1">
    <source>
        <dbReference type="EMBL" id="PWB06644.1"/>
    </source>
</evidence>
<dbReference type="EMBL" id="PUBV01000021">
    <property type="protein sequence ID" value="PWB06644.1"/>
    <property type="molecule type" value="Genomic_DNA"/>
</dbReference>
<dbReference type="GeneID" id="93424779"/>
<evidence type="ECO:0008006" key="3">
    <source>
        <dbReference type="Google" id="ProtNLM"/>
    </source>
</evidence>
<evidence type="ECO:0000313" key="2">
    <source>
        <dbReference type="Proteomes" id="UP000244925"/>
    </source>
</evidence>
<dbReference type="Proteomes" id="UP000244925">
    <property type="component" value="Unassembled WGS sequence"/>
</dbReference>